<keyword evidence="4" id="KW-1185">Reference proteome</keyword>
<dbReference type="InterPro" id="IPR051910">
    <property type="entry name" value="ComF/GntX_DNA_util-trans"/>
</dbReference>
<name>A0AAE3HSQ7_9GAMM</name>
<dbReference type="InterPro" id="IPR029057">
    <property type="entry name" value="PRTase-like"/>
</dbReference>
<dbReference type="PANTHER" id="PTHR47505:SF1">
    <property type="entry name" value="DNA UTILIZATION PROTEIN YHGH"/>
    <property type="match status" value="1"/>
</dbReference>
<reference evidence="3" key="1">
    <citation type="journal article" date="2016" name="Genome Announc.">
        <title>Draft Genome Sequences of Two Novel Amoeba-Resistant Intranuclear Bacteria, 'Candidatus Berkiella cookevillensis' and 'Candidatus Berkiella aquae'.</title>
        <authorList>
            <person name="Mehari Y.T."/>
            <person name="Arivett B.A."/>
            <person name="Farone A.L."/>
            <person name="Gunderson J.H."/>
            <person name="Farone M.B."/>
        </authorList>
    </citation>
    <scope>NUCLEOTIDE SEQUENCE</scope>
    <source>
        <strain evidence="3">HT99</strain>
    </source>
</reference>
<dbReference type="AlphaFoldDB" id="A0AAE3HSQ7"/>
<accession>A0AAE3HSQ7</accession>
<comment type="caution">
    <text evidence="3">The sequence shown here is derived from an EMBL/GenBank/DDBJ whole genome shotgun (WGS) entry which is preliminary data.</text>
</comment>
<dbReference type="CDD" id="cd06223">
    <property type="entry name" value="PRTases_typeI"/>
    <property type="match status" value="1"/>
</dbReference>
<evidence type="ECO:0000313" key="4">
    <source>
        <dbReference type="Proteomes" id="UP000051497"/>
    </source>
</evidence>
<organism evidence="3 4">
    <name type="scientific">Candidatus Berkiella aquae</name>
    <dbReference type="NCBI Taxonomy" id="295108"/>
    <lineage>
        <taxon>Bacteria</taxon>
        <taxon>Pseudomonadati</taxon>
        <taxon>Pseudomonadota</taxon>
        <taxon>Gammaproteobacteria</taxon>
        <taxon>Candidatus Berkiellales</taxon>
        <taxon>Candidatus Berkiellaceae</taxon>
        <taxon>Candidatus Berkiella</taxon>
    </lineage>
</organism>
<dbReference type="Pfam" id="PF00156">
    <property type="entry name" value="Pribosyltran"/>
    <property type="match status" value="1"/>
</dbReference>
<dbReference type="InterPro" id="IPR000836">
    <property type="entry name" value="PRTase_dom"/>
</dbReference>
<evidence type="ECO:0000259" key="2">
    <source>
        <dbReference type="Pfam" id="PF00156"/>
    </source>
</evidence>
<sequence length="241" mass="27583">MVNKWLKIVQRGIKRCLQLPAYCLLCCQQSERDFALCLACEQKLPWLPQLCPRCAMPSHSDANDCICADKTLPYERLQALFDYAWPLNLFISQWKYGEQLAFAKMLAHFMVKRLTPAYLPDCVLAMPLHPKRLRQRGFNQSVELASQIAHALRVPLDRWSCTRVTHTVSQSQLTAQKRAKNIRTSTFHLKPNFQAKHVLVIDDVVTTGATISALSRCLKHQGVKTVEIWCCCRTLKNAKSI</sequence>
<feature type="domain" description="Phosphoribosyltransferase" evidence="2">
    <location>
        <begin position="140"/>
        <end position="234"/>
    </location>
</feature>
<dbReference type="Proteomes" id="UP000051497">
    <property type="component" value="Unassembled WGS sequence"/>
</dbReference>
<dbReference type="RefSeq" id="WP_075067366.1">
    <property type="nucleotide sequence ID" value="NZ_LKAJ02000001.1"/>
</dbReference>
<evidence type="ECO:0000313" key="3">
    <source>
        <dbReference type="EMBL" id="MCS5709827.1"/>
    </source>
</evidence>
<gene>
    <name evidence="3" type="ORF">HT99x_000145</name>
</gene>
<dbReference type="PANTHER" id="PTHR47505">
    <property type="entry name" value="DNA UTILIZATION PROTEIN YHGH"/>
    <property type="match status" value="1"/>
</dbReference>
<protein>
    <recommendedName>
        <fullName evidence="2">Phosphoribosyltransferase domain-containing protein</fullName>
    </recommendedName>
</protein>
<reference evidence="3" key="2">
    <citation type="submission" date="2021-06" db="EMBL/GenBank/DDBJ databases">
        <title>Genomic Description and Analysis of Intracellular Bacteria, Candidatus Berkiella cookevillensis and Candidatus Berkiella aquae.</title>
        <authorList>
            <person name="Kidane D.T."/>
            <person name="Mehari Y.T."/>
            <person name="Rice F.C."/>
            <person name="Arivett B.A."/>
            <person name="Farone A.L."/>
            <person name="Berk S.G."/>
            <person name="Farone M.B."/>
        </authorList>
    </citation>
    <scope>NUCLEOTIDE SEQUENCE</scope>
    <source>
        <strain evidence="3">HT99</strain>
    </source>
</reference>
<dbReference type="Gene3D" id="3.40.50.2020">
    <property type="match status" value="1"/>
</dbReference>
<proteinExistence type="inferred from homology"/>
<evidence type="ECO:0000256" key="1">
    <source>
        <dbReference type="ARBA" id="ARBA00008007"/>
    </source>
</evidence>
<dbReference type="SUPFAM" id="SSF53271">
    <property type="entry name" value="PRTase-like"/>
    <property type="match status" value="1"/>
</dbReference>
<comment type="similarity">
    <text evidence="1">Belongs to the ComF/GntX family.</text>
</comment>
<dbReference type="EMBL" id="LKAJ02000001">
    <property type="protein sequence ID" value="MCS5709827.1"/>
    <property type="molecule type" value="Genomic_DNA"/>
</dbReference>